<dbReference type="PANTHER" id="PTHR11552">
    <property type="entry name" value="GLUCOSE-METHANOL-CHOLINE GMC OXIDOREDUCTASE"/>
    <property type="match status" value="1"/>
</dbReference>
<feature type="binding site" evidence="2">
    <location>
        <position position="292"/>
    </location>
    <ligand>
        <name>FAD</name>
        <dbReference type="ChEBI" id="CHEBI:57692"/>
    </ligand>
</feature>
<evidence type="ECO:0000313" key="6">
    <source>
        <dbReference type="Proteomes" id="UP000009046"/>
    </source>
</evidence>
<dbReference type="EMBL" id="AAZO01001976">
    <property type="status" value="NOT_ANNOTATED_CDS"/>
    <property type="molecule type" value="Genomic_DNA"/>
</dbReference>
<dbReference type="eggNOG" id="KOG1238">
    <property type="taxonomic scope" value="Eukaryota"/>
</dbReference>
<dbReference type="KEGG" id="phu:Phum_PHUM169810"/>
<dbReference type="STRING" id="121224.E0VFX6"/>
<sequence>MNVSWLPRDTTNICREFTTVTTCAPAFVAFMTLITKYFGNFVDDEKMEASCRKLPTPPYRAQPQKSTQEEYDFIVVGAGSAGCVVANRLSEIFNWKVLLLEAGTEEPKVAQVPGFAPMLQRSSIDWFYMMQPQKHSCLSRPNRQCYWARGKVMGGSSTINYMMYVRGNRMDYDSWENQGNYGWRYEEVLPYFKKSEKNIDCDVLMDKPDYHGKHGFQLVSRFSCLDQSVHALVEAWNELGFSTVDVNAETQIGVMKLQMTQQNGARVSTNAAYIRPIRRKRKNLKVKTQSHVLRVLINDNSEAYGVEYFEKNCVKVALARKEVILSAGSLNSPKILMLSGIGPKSYLSEIGIQTVSDLKVGENLQDHVTFDGFIFSLPPNVSVMKPEVNDQIKDMFEYLNSRKGPLTTTGPLSCGVFVKSKIEKQNEYPDIQYAFEGIKIKDYLTNPGRVGEYNFGPLSYYDGIEIRPVLLAPRSRGYLRLNSSDPIWGSPELYPNYFLCKVDLDILIESVKIALKLLDTKIMKNLGVKLLDVPLPDCKSYSFGSTDYWKCVIVQYTTTIHHPVGTCKMGPEYDSDAVVDSELRVYGVKNLRVVDASIMPKIIRGNTNAPTIMIGEKGSDLIKKCWDVPDFNYNK</sequence>
<dbReference type="Pfam" id="PF05199">
    <property type="entry name" value="GMC_oxred_C"/>
    <property type="match status" value="1"/>
</dbReference>
<name>E0VFX6_PEDHC</name>
<dbReference type="GO" id="GO:0016614">
    <property type="term" value="F:oxidoreductase activity, acting on CH-OH group of donors"/>
    <property type="evidence" value="ECO:0007669"/>
    <property type="project" value="InterPro"/>
</dbReference>
<dbReference type="SUPFAM" id="SSF54373">
    <property type="entry name" value="FAD-linked reductases, C-terminal domain"/>
    <property type="match status" value="1"/>
</dbReference>
<dbReference type="GeneID" id="8236709"/>
<dbReference type="OrthoDB" id="269227at2759"/>
<reference evidence="5" key="3">
    <citation type="submission" date="2021-02" db="UniProtKB">
        <authorList>
            <consortium name="EnsemblMetazoa"/>
        </authorList>
    </citation>
    <scope>IDENTIFICATION</scope>
    <source>
        <strain evidence="5">USDA</strain>
    </source>
</reference>
<dbReference type="RefSeq" id="XP_002425020.1">
    <property type="nucleotide sequence ID" value="XM_002424975.1"/>
</dbReference>
<dbReference type="EnsemblMetazoa" id="PHUM169810-RA">
    <property type="protein sequence ID" value="PHUM169810-PA"/>
    <property type="gene ID" value="PHUM169810"/>
</dbReference>
<dbReference type="InterPro" id="IPR007867">
    <property type="entry name" value="GMC_OxRtase_C"/>
</dbReference>
<feature type="binding site" evidence="2">
    <location>
        <position position="152"/>
    </location>
    <ligand>
        <name>FAD</name>
        <dbReference type="ChEBI" id="CHEBI:57692"/>
    </ligand>
</feature>
<dbReference type="OMA" id="IDWMYRT"/>
<dbReference type="Pfam" id="PF00732">
    <property type="entry name" value="GMC_oxred_N"/>
    <property type="match status" value="1"/>
</dbReference>
<dbReference type="InterPro" id="IPR000172">
    <property type="entry name" value="GMC_OxRdtase_N"/>
</dbReference>
<dbReference type="Gene3D" id="3.30.560.10">
    <property type="entry name" value="Glucose Oxidase, domain 3"/>
    <property type="match status" value="1"/>
</dbReference>
<reference evidence="4" key="1">
    <citation type="submission" date="2007-04" db="EMBL/GenBank/DDBJ databases">
        <title>Annotation of Pediculus humanus corporis strain USDA.</title>
        <authorList>
            <person name="Kirkness E."/>
            <person name="Hannick L."/>
            <person name="Hass B."/>
            <person name="Bruggner R."/>
            <person name="Lawson D."/>
            <person name="Bidwell S."/>
            <person name="Joardar V."/>
            <person name="Caler E."/>
            <person name="Walenz B."/>
            <person name="Inman J."/>
            <person name="Schobel S."/>
            <person name="Galinsky K."/>
            <person name="Amedeo P."/>
            <person name="Strausberg R."/>
        </authorList>
    </citation>
    <scope>NUCLEOTIDE SEQUENCE</scope>
    <source>
        <strain evidence="4">USDA</strain>
    </source>
</reference>
<dbReference type="Gene3D" id="3.50.50.60">
    <property type="entry name" value="FAD/NAD(P)-binding domain"/>
    <property type="match status" value="1"/>
</dbReference>
<dbReference type="EMBL" id="DS235129">
    <property type="protein sequence ID" value="EEB12282.1"/>
    <property type="molecule type" value="Genomic_DNA"/>
</dbReference>
<dbReference type="GO" id="GO:0050660">
    <property type="term" value="F:flavin adenine dinucleotide binding"/>
    <property type="evidence" value="ECO:0007669"/>
    <property type="project" value="InterPro"/>
</dbReference>
<dbReference type="CTD" id="8236709"/>
<dbReference type="VEuPathDB" id="VectorBase:PHUM169810"/>
<gene>
    <name evidence="5" type="primary">8236709</name>
    <name evidence="4" type="ORF">Phum_PHUM169810</name>
</gene>
<keyword evidence="2" id="KW-0274">FAD</keyword>
<evidence type="ECO:0000256" key="2">
    <source>
        <dbReference type="PIRSR" id="PIRSR000137-2"/>
    </source>
</evidence>
<dbReference type="InterPro" id="IPR036188">
    <property type="entry name" value="FAD/NAD-bd_sf"/>
</dbReference>
<evidence type="ECO:0000256" key="1">
    <source>
        <dbReference type="ARBA" id="ARBA00010790"/>
    </source>
</evidence>
<dbReference type="PANTHER" id="PTHR11552:SF154">
    <property type="entry name" value="FI04917P"/>
    <property type="match status" value="1"/>
</dbReference>
<dbReference type="SUPFAM" id="SSF51905">
    <property type="entry name" value="FAD/NAD(P)-binding domain"/>
    <property type="match status" value="1"/>
</dbReference>
<dbReference type="PROSITE" id="PS00624">
    <property type="entry name" value="GMC_OXRED_2"/>
    <property type="match status" value="1"/>
</dbReference>
<comment type="similarity">
    <text evidence="1">Belongs to the GMC oxidoreductase family.</text>
</comment>
<keyword evidence="6" id="KW-1185">Reference proteome</keyword>
<accession>E0VFX6</accession>
<dbReference type="EC" id="1.1.99.10" evidence="4"/>
<dbReference type="InterPro" id="IPR012132">
    <property type="entry name" value="GMC_OxRdtase"/>
</dbReference>
<protein>
    <submittedName>
        <fullName evidence="4">Glucose dehydrogenase, putative</fullName>
        <ecNumber evidence="4">1.1.99.10</ecNumber>
    </submittedName>
</protein>
<evidence type="ECO:0000259" key="3">
    <source>
        <dbReference type="PROSITE" id="PS00624"/>
    </source>
</evidence>
<dbReference type="Proteomes" id="UP000009046">
    <property type="component" value="Unassembled WGS sequence"/>
</dbReference>
<comment type="cofactor">
    <cofactor evidence="2">
        <name>FAD</name>
        <dbReference type="ChEBI" id="CHEBI:57692"/>
    </cofactor>
</comment>
<proteinExistence type="inferred from homology"/>
<keyword evidence="4" id="KW-0560">Oxidoreductase</keyword>
<dbReference type="PIRSF" id="PIRSF000137">
    <property type="entry name" value="Alcohol_oxidase"/>
    <property type="match status" value="1"/>
</dbReference>
<feature type="domain" description="Glucose-methanol-choline oxidoreductase N-terminal" evidence="3">
    <location>
        <begin position="328"/>
        <end position="342"/>
    </location>
</feature>
<organism>
    <name type="scientific">Pediculus humanus subsp. corporis</name>
    <name type="common">Body louse</name>
    <dbReference type="NCBI Taxonomy" id="121224"/>
    <lineage>
        <taxon>Eukaryota</taxon>
        <taxon>Metazoa</taxon>
        <taxon>Ecdysozoa</taxon>
        <taxon>Arthropoda</taxon>
        <taxon>Hexapoda</taxon>
        <taxon>Insecta</taxon>
        <taxon>Pterygota</taxon>
        <taxon>Neoptera</taxon>
        <taxon>Paraneoptera</taxon>
        <taxon>Psocodea</taxon>
        <taxon>Troctomorpha</taxon>
        <taxon>Phthiraptera</taxon>
        <taxon>Anoplura</taxon>
        <taxon>Pediculidae</taxon>
        <taxon>Pediculus</taxon>
    </lineage>
</organism>
<dbReference type="InParanoid" id="E0VFX6"/>
<dbReference type="HOGENOM" id="CLU_002865_7_0_1"/>
<dbReference type="AlphaFoldDB" id="E0VFX6"/>
<evidence type="ECO:0000313" key="4">
    <source>
        <dbReference type="EMBL" id="EEB12282.1"/>
    </source>
</evidence>
<keyword evidence="2" id="KW-0285">Flavoprotein</keyword>
<evidence type="ECO:0000313" key="5">
    <source>
        <dbReference type="EnsemblMetazoa" id="PHUM169810-PA"/>
    </source>
</evidence>
<reference evidence="4" key="2">
    <citation type="submission" date="2007-04" db="EMBL/GenBank/DDBJ databases">
        <title>The genome of the human body louse.</title>
        <authorList>
            <consortium name="The Human Body Louse Genome Consortium"/>
            <person name="Kirkness E."/>
            <person name="Walenz B."/>
            <person name="Hass B."/>
            <person name="Bruggner R."/>
            <person name="Strausberg R."/>
        </authorList>
    </citation>
    <scope>NUCLEOTIDE SEQUENCE</scope>
    <source>
        <strain evidence="4">USDA</strain>
    </source>
</reference>